<feature type="region of interest" description="Disordered" evidence="1">
    <location>
        <begin position="555"/>
        <end position="624"/>
    </location>
</feature>
<dbReference type="AlphaFoldDB" id="A0A0G4HQ59"/>
<evidence type="ECO:0000256" key="1">
    <source>
        <dbReference type="SAM" id="MobiDB-lite"/>
    </source>
</evidence>
<feature type="region of interest" description="Disordered" evidence="1">
    <location>
        <begin position="483"/>
        <end position="513"/>
    </location>
</feature>
<feature type="compositionally biased region" description="Basic and acidic residues" evidence="1">
    <location>
        <begin position="567"/>
        <end position="581"/>
    </location>
</feature>
<dbReference type="PhylomeDB" id="A0A0G4HQ59"/>
<feature type="region of interest" description="Disordered" evidence="1">
    <location>
        <begin position="72"/>
        <end position="100"/>
    </location>
</feature>
<feature type="compositionally biased region" description="Acidic residues" evidence="1">
    <location>
        <begin position="84"/>
        <end position="94"/>
    </location>
</feature>
<reference evidence="2" key="1">
    <citation type="submission" date="2014-11" db="EMBL/GenBank/DDBJ databases">
        <authorList>
            <person name="Otto D Thomas"/>
            <person name="Naeem Raeece"/>
        </authorList>
    </citation>
    <scope>NUCLEOTIDE SEQUENCE</scope>
</reference>
<dbReference type="EMBL" id="CDMZ01003443">
    <property type="protein sequence ID" value="CEM46392.1"/>
    <property type="molecule type" value="Genomic_DNA"/>
</dbReference>
<accession>A0A0G4HQ59</accession>
<organism evidence="2">
    <name type="scientific">Chromera velia CCMP2878</name>
    <dbReference type="NCBI Taxonomy" id="1169474"/>
    <lineage>
        <taxon>Eukaryota</taxon>
        <taxon>Sar</taxon>
        <taxon>Alveolata</taxon>
        <taxon>Colpodellida</taxon>
        <taxon>Chromeraceae</taxon>
        <taxon>Chromera</taxon>
    </lineage>
</organism>
<name>A0A0G4HQ59_9ALVE</name>
<proteinExistence type="predicted"/>
<protein>
    <submittedName>
        <fullName evidence="2">Uncharacterized protein</fullName>
    </submittedName>
</protein>
<gene>
    <name evidence="2" type="ORF">Cvel_7879</name>
</gene>
<sequence length="624" mass="66897">MICLAEATTEGQTDEQPFTEAVVVSTPQSNPPSGLQPRPQASVSIFVGEGRGRRQLKKETFKKVAKYVLSGGRASSQGNKDAETESDGEPDETDREPRGVTVFEVLFEEYDKKRGGDVGNVVLVREDFQTRLAQIPRANLIQVIDWHAPDFNTARKMLFAFLKSIGALDSNQSRCPMRHSSKACLQQEGPDRDGRGFLLKPSGSRYDFASSAVFWTDRKVPKETDSSEPTEVTTIFRICPHIMQSHLASMIVYCPPKEGEIPNSAPQGVSTGRDRFFQNARAFGKALDKSKGELDAFFEKCQPQVGLAIWWECEGSIRIAYEQENDEDMAYAEQQRENVSEELQGSYPDNHVQYLNASRTSSDVLEFRDTNLDQLLAMNFVKMAPVGFLLSNTEVLPMTGDAMCVYTTVCLGGSLNAFVLQAKAAAQSQWKTNAPPLPPVSQEELQLRGSDPAKVATVLANLRRGPKFHTRIAMLPQKEAAAVSGGRVDSGGASSTKGVGGGDPVNGGASSTTGVGGIVNGGVLAVSGGGGGLGENASGEEGAQPMNLDAEALHPQVEGGQGPFPLLRDEKARYSTDRGDTNGEQAEGGAVQPNGYGPAPSSSSQALQEIRASPFKGPAGTNPS</sequence>
<evidence type="ECO:0000313" key="2">
    <source>
        <dbReference type="EMBL" id="CEM46392.1"/>
    </source>
</evidence>
<dbReference type="VEuPathDB" id="CryptoDB:Cvel_7879"/>